<sequence length="130" mass="13730">MFTDPITLTPGASFDAGTVSFPRVSQQGSISVYQAGPLSVNAGSVLKVTASHQYGRRNRRVLRCDYSDNAGSTLISGTTSPRSMSTYVVFDVPNAGQFSATDQLALFNGLKGTWSATTDALMKKLLGGES</sequence>
<proteinExistence type="predicted"/>
<organism evidence="1">
    <name type="scientific">Leviviridae sp</name>
    <dbReference type="NCBI Taxonomy" id="2027243"/>
    <lineage>
        <taxon>Viruses</taxon>
        <taxon>Riboviria</taxon>
        <taxon>Orthornavirae</taxon>
        <taxon>Lenarviricota</taxon>
        <taxon>Leviviricetes</taxon>
        <taxon>Norzivirales</taxon>
        <taxon>Fiersviridae</taxon>
    </lineage>
</organism>
<evidence type="ECO:0000313" key="1">
    <source>
        <dbReference type="EMBL" id="QDH86501.1"/>
    </source>
</evidence>
<protein>
    <submittedName>
        <fullName evidence="1">Uncharacterized protein</fullName>
    </submittedName>
</protein>
<accession>A0A514CYR6</accession>
<gene>
    <name evidence="1" type="ORF">H3Bulk40938_000002</name>
</gene>
<reference evidence="1" key="1">
    <citation type="submission" date="2019-05" db="EMBL/GenBank/DDBJ databases">
        <title>Metatranscriptomic reconstruction reveals RNA viruses with the potential to shape carbon cycling in soil.</title>
        <authorList>
            <person name="Starr E.P."/>
            <person name="Nuccio E."/>
            <person name="Pett-Ridge J."/>
            <person name="Banfield J.F."/>
            <person name="Firestone M.K."/>
        </authorList>
    </citation>
    <scope>NUCLEOTIDE SEQUENCE</scope>
    <source>
        <strain evidence="1">H3_Bulk_40_scaffold_938</strain>
    </source>
</reference>
<name>A0A514CYR6_9VIRU</name>
<dbReference type="EMBL" id="MN032721">
    <property type="protein sequence ID" value="QDH86501.1"/>
    <property type="molecule type" value="Genomic_RNA"/>
</dbReference>